<keyword evidence="1" id="KW-1133">Transmembrane helix</keyword>
<dbReference type="EMBL" id="MGBR01000001">
    <property type="protein sequence ID" value="OGK74100.1"/>
    <property type="molecule type" value="Genomic_DNA"/>
</dbReference>
<gene>
    <name evidence="2" type="ORF">A3K52_05000</name>
</gene>
<evidence type="ECO:0000313" key="3">
    <source>
        <dbReference type="Proteomes" id="UP000177050"/>
    </source>
</evidence>
<proteinExistence type="predicted"/>
<dbReference type="Proteomes" id="UP000177050">
    <property type="component" value="Unassembled WGS sequence"/>
</dbReference>
<sequence>MKTKRNKRAIKKLLHLFYKNYIVGIFILCILSVGLVSLYKLFVTKPTYIYARVKLGQGMWWASTAKAPVWFVKAIKNNVLEKDIIGKPVAEILSVRYYPWGSINGITNQFDVYITTRLKVTSMGRSGSYSFKRSPISVGMPIELDLSSSFISGTVTQIDTVPFREVYEHKTVTLEKKYAHPWEYESIRVGDTYFDGTDAVFKITEKAVGDDTQAFAVEQGRFIDPSVSSQRISITVKAKVMVEQKDGNLIFAQEQTLIPGKYLTITTPHYSFYDFVIKGIE</sequence>
<accession>A0A1F7L1T4</accession>
<keyword evidence="1" id="KW-0472">Membrane</keyword>
<comment type="caution">
    <text evidence="2">The sequence shown here is derived from an EMBL/GenBank/DDBJ whole genome shotgun (WGS) entry which is preliminary data.</text>
</comment>
<keyword evidence="1" id="KW-0812">Transmembrane</keyword>
<evidence type="ECO:0000256" key="1">
    <source>
        <dbReference type="SAM" id="Phobius"/>
    </source>
</evidence>
<dbReference type="AlphaFoldDB" id="A0A1F7L1T4"/>
<feature type="transmembrane region" description="Helical" evidence="1">
    <location>
        <begin position="21"/>
        <end position="42"/>
    </location>
</feature>
<protein>
    <submittedName>
        <fullName evidence="2">Uncharacterized protein</fullName>
    </submittedName>
</protein>
<reference evidence="2 3" key="1">
    <citation type="journal article" date="2016" name="Nat. Commun.">
        <title>Thousands of microbial genomes shed light on interconnected biogeochemical processes in an aquifer system.</title>
        <authorList>
            <person name="Anantharaman K."/>
            <person name="Brown C.T."/>
            <person name="Hug L.A."/>
            <person name="Sharon I."/>
            <person name="Castelle C.J."/>
            <person name="Probst A.J."/>
            <person name="Thomas B.C."/>
            <person name="Singh A."/>
            <person name="Wilkins M.J."/>
            <person name="Karaoz U."/>
            <person name="Brodie E.L."/>
            <person name="Williams K.H."/>
            <person name="Hubbard S.S."/>
            <person name="Banfield J.F."/>
        </authorList>
    </citation>
    <scope>NUCLEOTIDE SEQUENCE [LARGE SCALE GENOMIC DNA]</scope>
</reference>
<organism evidence="2 3">
    <name type="scientific">Candidatus Roizmanbacteria bacterium RIFOXYD1_FULL_38_12</name>
    <dbReference type="NCBI Taxonomy" id="1802093"/>
    <lineage>
        <taxon>Bacteria</taxon>
        <taxon>Candidatus Roizmaniibacteriota</taxon>
    </lineage>
</organism>
<name>A0A1F7L1T4_9BACT</name>
<evidence type="ECO:0000313" key="2">
    <source>
        <dbReference type="EMBL" id="OGK74100.1"/>
    </source>
</evidence>